<sequence>MLESWADLIRPGLGWLFTGLPIPSRELRVRARAKACCSGTLRAEETA</sequence>
<dbReference type="Proteomes" id="UP001295469">
    <property type="component" value="Chromosome C06"/>
</dbReference>
<gene>
    <name evidence="1" type="ORF">DARMORV10_C06P04580.1</name>
</gene>
<evidence type="ECO:0000313" key="1">
    <source>
        <dbReference type="EMBL" id="CAF2054718.1"/>
    </source>
</evidence>
<dbReference type="AntiFam" id="ANF00038">
    <property type="entry name" value="Overlaps SRP RNA, same strand"/>
</dbReference>
<dbReference type="EMBL" id="HG994370">
    <property type="protein sequence ID" value="CAF2054718.1"/>
    <property type="molecule type" value="Genomic_DNA"/>
</dbReference>
<organism evidence="1">
    <name type="scientific">Brassica napus</name>
    <name type="common">Rape</name>
    <dbReference type="NCBI Taxonomy" id="3708"/>
    <lineage>
        <taxon>Eukaryota</taxon>
        <taxon>Viridiplantae</taxon>
        <taxon>Streptophyta</taxon>
        <taxon>Embryophyta</taxon>
        <taxon>Tracheophyta</taxon>
        <taxon>Spermatophyta</taxon>
        <taxon>Magnoliopsida</taxon>
        <taxon>eudicotyledons</taxon>
        <taxon>Gunneridae</taxon>
        <taxon>Pentapetalae</taxon>
        <taxon>rosids</taxon>
        <taxon>malvids</taxon>
        <taxon>Brassicales</taxon>
        <taxon>Brassicaceae</taxon>
        <taxon>Brassiceae</taxon>
        <taxon>Brassica</taxon>
    </lineage>
</organism>
<reference evidence="1" key="1">
    <citation type="submission" date="2021-01" db="EMBL/GenBank/DDBJ databases">
        <authorList>
            <consortium name="Genoscope - CEA"/>
            <person name="William W."/>
        </authorList>
    </citation>
    <scope>NUCLEOTIDE SEQUENCE</scope>
</reference>
<accession>A0A816PWV2</accession>
<name>A0A816PWV2_BRANA</name>
<protein>
    <submittedName>
        <fullName evidence="1">(rape) hypothetical protein</fullName>
    </submittedName>
</protein>
<dbReference type="AlphaFoldDB" id="A0A816PWV2"/>
<proteinExistence type="predicted"/>